<proteinExistence type="predicted"/>
<sequence>MRKDVKQQSNPFSTGGGGVNFETRVQAAFALSLLTKSCVPCLSQHMRAKELKFQNKYDGVNTDDFVLVATDKENNQSQLFAQIKHEITISGSTDSMFAEVINSAWKDFKNTNFNIENDSIALITGPLPKLEVNNTLPILEWAKYSSNSKDFIKKSKTKGFTSEAKVKKLNIFRAQLTSANEGGVITDDELWLFLKAFQLISFDLDAKYSVVANLLCSLIGCYSDELPSLVLSKLVTCAQEFNQNAGTLTQDNAPKEVKLLFEPASKINFENDFLKLKERGDHIFEGISNTINGFHVDREEQLAKISELYGVNDFLFVTGARGIGKSGVVKDFISTKGKDVPVFYLRAEDLDKSHLNDVFTSIGMNSTLGQIEGYFSLLKEKILVIESLEKVLELNYQDAFLDLLQYIKGQAGWTIVATGRDYAYQQLTFNYLQPSAIQFDSVNIERLTTEQVEQVCDHIPELKELVSNDSLVELLKVPFFIEIAVRAIGNGAQFKSGDTEVDFRNTVWATVISKETDRKSGMPDKRRTTFINIAKQRAKKMLFGISAREFDPEVVAKLEEDHLIHRDQRSATISPMHDVLEDWALEEYIESEYVENSHDLVNFLLTIGNEPAISRAFRLWLYRKLKSDDATNEFVEEVLTTDGVENYWKDEAIAAIMQHSSPEGFLYFLKSQLLKDDCALLIRFCFILRITCQRPNSLYNDLLIKDEKSGMLKSLFLQPYGNGWEALFNFIYEVKHDLSNSMSNQVVEVINEWCGLINIYDDLPKASRKVGLLSLWLLEQVKDSYRDEGRRKKILNALLKVSTVVKEKFDELMEQDVFISKVKPRRLSYVDELTSLALVGTNVPMLCKRNPDFVVKLSLHEWLLQKPEEDEFGYGSYGRVDVEESFGLDRERDFFPASGSKGPFKYLLQSKPRLALDFIIKLCNLTAQKYSESEFAKPYDNEEDTIYAYETVVKQVDITLNDGTIVKQYASPHLWKGYRGQSTLPYLLQCGLMALENWLVEYIDKSGKNNEIDWIYDYLLRSSNSVMPTSVLASVATGFPNKVGKAAFPLLKTADLYHLDLIRMTQEMGGNELHFFNHQRDVMTKIYIAERREAALRPWRKESLETLLTRLQFVNALRDEVLKIVDELISEATTRNEKNLRYMVHRVDTRTWEAVEDKENDRVLLQSSSELPADLKQDQQEFNEKHAIDNTLTSLNLWGRKLFEEKLLEEKYFSSYSDALIAAKEILKALQKNEIHNFANMAVGTITTVAAVCIRDDLLNLSDENKEWCLGVILESIFMHADNMDGTIAHDKTDYYGSGACAFVLPKLFDLDLDSEQEEHLKFALATALTHENQNVNAYAAKGVREFLWSRDSELASRCISGMVEYARFRREDSMARRFYHLQGDELKAALENWNSLITTFRNNLLEGRFKLAVNDISLESHSSWFLHLPMLMVPLNTIDDSQIQFVQKLVNFVFDTEYQNHRSSGDEKINHDIKKQMQDCLSEHVISSRNSNFMPFKDLLTLGCSKAPSFIYSLTLSYHVAVEKEDDYDAIWTLWSLLAPEAHKIALNDVNDRYIGLQNDLNQLLRGMMYADCPWQGNENEEIDMKRGAHYLLEFANESANNSHVFEALASLMYQFHEVFFDKGIHLLASKFAGNSDLISKQVNTAYYLEMVIGRYLQVENRGILNRKMYNSCLELLNGIVETGSARAYYLREHMVRSRKIHI</sequence>
<dbReference type="OrthoDB" id="9796370at2"/>
<dbReference type="RefSeq" id="WP_116686659.1">
    <property type="nucleotide sequence ID" value="NZ_CAWNYD010000002.1"/>
</dbReference>
<dbReference type="EMBL" id="QDDL01000002">
    <property type="protein sequence ID" value="PVZ70587.1"/>
    <property type="molecule type" value="Genomic_DNA"/>
</dbReference>
<name>A0A2V1GYZ0_9GAMM</name>
<evidence type="ECO:0008006" key="3">
    <source>
        <dbReference type="Google" id="ProtNLM"/>
    </source>
</evidence>
<evidence type="ECO:0000313" key="2">
    <source>
        <dbReference type="Proteomes" id="UP000244906"/>
    </source>
</evidence>
<dbReference type="InterPro" id="IPR027417">
    <property type="entry name" value="P-loop_NTPase"/>
</dbReference>
<evidence type="ECO:0000313" key="1">
    <source>
        <dbReference type="EMBL" id="PVZ70587.1"/>
    </source>
</evidence>
<keyword evidence="2" id="KW-1185">Reference proteome</keyword>
<protein>
    <recommendedName>
        <fullName evidence="3">ATP-binding protein</fullName>
    </recommendedName>
</protein>
<dbReference type="Proteomes" id="UP000244906">
    <property type="component" value="Unassembled WGS sequence"/>
</dbReference>
<organism evidence="1 2">
    <name type="scientific">Pelagibaculum spongiae</name>
    <dbReference type="NCBI Taxonomy" id="2080658"/>
    <lineage>
        <taxon>Bacteria</taxon>
        <taxon>Pseudomonadati</taxon>
        <taxon>Pseudomonadota</taxon>
        <taxon>Gammaproteobacteria</taxon>
        <taxon>Oceanospirillales</taxon>
        <taxon>Pelagibaculum</taxon>
    </lineage>
</organism>
<gene>
    <name evidence="1" type="ORF">DC094_08385</name>
</gene>
<dbReference type="Gene3D" id="3.40.50.300">
    <property type="entry name" value="P-loop containing nucleotide triphosphate hydrolases"/>
    <property type="match status" value="1"/>
</dbReference>
<dbReference type="SUPFAM" id="SSF52540">
    <property type="entry name" value="P-loop containing nucleoside triphosphate hydrolases"/>
    <property type="match status" value="1"/>
</dbReference>
<reference evidence="1 2" key="1">
    <citation type="submission" date="2018-04" db="EMBL/GenBank/DDBJ databases">
        <title>Thalassorhabdus spongiae gen. nov., sp. nov., isolated from a marine sponge in South-West Iceland.</title>
        <authorList>
            <person name="Knobloch S."/>
            <person name="Daussin A."/>
            <person name="Johannsson R."/>
            <person name="Marteinsson V.T."/>
        </authorList>
    </citation>
    <scope>NUCLEOTIDE SEQUENCE [LARGE SCALE GENOMIC DNA]</scope>
    <source>
        <strain evidence="1 2">Hp12</strain>
    </source>
</reference>
<accession>A0A2V1GYZ0</accession>
<comment type="caution">
    <text evidence="1">The sequence shown here is derived from an EMBL/GenBank/DDBJ whole genome shotgun (WGS) entry which is preliminary data.</text>
</comment>